<proteinExistence type="predicted"/>
<feature type="transmembrane region" description="Helical" evidence="1">
    <location>
        <begin position="61"/>
        <end position="79"/>
    </location>
</feature>
<dbReference type="EMBL" id="JABEND010000009">
    <property type="protein sequence ID" value="NNG37036.1"/>
    <property type="molecule type" value="Genomic_DNA"/>
</dbReference>
<protein>
    <submittedName>
        <fullName evidence="2">Uncharacterized protein</fullName>
    </submittedName>
</protein>
<accession>A0A849ABR9</accession>
<gene>
    <name evidence="2" type="ORF">HKD39_15230</name>
</gene>
<feature type="transmembrane region" description="Helical" evidence="1">
    <location>
        <begin position="85"/>
        <end position="104"/>
    </location>
</feature>
<feature type="transmembrane region" description="Helical" evidence="1">
    <location>
        <begin position="29"/>
        <end position="49"/>
    </location>
</feature>
<organism evidence="2 3">
    <name type="scientific">Nakamurella aerolata</name>
    <dbReference type="NCBI Taxonomy" id="1656892"/>
    <lineage>
        <taxon>Bacteria</taxon>
        <taxon>Bacillati</taxon>
        <taxon>Actinomycetota</taxon>
        <taxon>Actinomycetes</taxon>
        <taxon>Nakamurellales</taxon>
        <taxon>Nakamurellaceae</taxon>
        <taxon>Nakamurella</taxon>
    </lineage>
</organism>
<sequence>MKPMPIFLLAGAALTIAIGLVSGGKWPGFVVGAVLALVLYLMLFAGTYAQPAGRRVRVAPQHYLTAAVITFGLGLVLYLMTDSLIWWPAAAIVAGAVIPATQAVQRPRSSADDARG</sequence>
<reference evidence="2 3" key="1">
    <citation type="submission" date="2020-05" db="EMBL/GenBank/DDBJ databases">
        <title>Nakamurella sp. DB0629 isolated from air conditioner.</title>
        <authorList>
            <person name="Kim D.H."/>
            <person name="Kim D.-U."/>
        </authorList>
    </citation>
    <scope>NUCLEOTIDE SEQUENCE [LARGE SCALE GENOMIC DNA]</scope>
    <source>
        <strain evidence="2 3">DB0629</strain>
    </source>
</reference>
<keyword evidence="1" id="KW-0812">Transmembrane</keyword>
<evidence type="ECO:0000256" key="1">
    <source>
        <dbReference type="SAM" id="Phobius"/>
    </source>
</evidence>
<dbReference type="AlphaFoldDB" id="A0A849ABR9"/>
<evidence type="ECO:0000313" key="2">
    <source>
        <dbReference type="EMBL" id="NNG37036.1"/>
    </source>
</evidence>
<dbReference type="RefSeq" id="WP_171200729.1">
    <property type="nucleotide sequence ID" value="NZ_JABEND010000009.1"/>
</dbReference>
<evidence type="ECO:0000313" key="3">
    <source>
        <dbReference type="Proteomes" id="UP000562984"/>
    </source>
</evidence>
<keyword evidence="1" id="KW-0472">Membrane</keyword>
<comment type="caution">
    <text evidence="2">The sequence shown here is derived from an EMBL/GenBank/DDBJ whole genome shotgun (WGS) entry which is preliminary data.</text>
</comment>
<keyword evidence="3" id="KW-1185">Reference proteome</keyword>
<keyword evidence="1" id="KW-1133">Transmembrane helix</keyword>
<name>A0A849ABR9_9ACTN</name>
<dbReference type="Proteomes" id="UP000562984">
    <property type="component" value="Unassembled WGS sequence"/>
</dbReference>